<dbReference type="Bgee" id="FBgn0010905">
    <property type="expression patterns" value="Expressed in adult Malpighian tubule principal cell of lower segment in Malpighian tubule and 281 other cell types or tissues"/>
</dbReference>
<dbReference type="PROSITE" id="PS50105">
    <property type="entry name" value="SAM_DOMAIN"/>
    <property type="match status" value="1"/>
</dbReference>
<keyword evidence="24" id="KW-1267">Proteomics identification</keyword>
<accession>M9NFI9</accession>
<dbReference type="InterPro" id="IPR001660">
    <property type="entry name" value="SAM"/>
</dbReference>
<evidence type="ECO:0000256" key="14">
    <source>
        <dbReference type="ARBA" id="ARBA00077125"/>
    </source>
</evidence>
<evidence type="ECO:0000313" key="20">
    <source>
        <dbReference type="EMBL" id="AFH04249.1"/>
    </source>
</evidence>
<feature type="region of interest" description="Disordered" evidence="17">
    <location>
        <begin position="1688"/>
        <end position="1722"/>
    </location>
</feature>
<dbReference type="FlyBase" id="FBgn0010905">
    <property type="gene designation" value="Spn"/>
</dbReference>
<dbReference type="SUPFAM" id="SSF47769">
    <property type="entry name" value="SAM/Pointed domain"/>
    <property type="match status" value="1"/>
</dbReference>
<reference evidence="20 22" key="4">
    <citation type="journal article" date="2002" name="Genome Biol.">
        <title>The transposable elements of the Drosophila melanogaster euchromatin: a genomics perspective.</title>
        <authorList>
            <person name="Kaminker J.S."/>
            <person name="Bergman C.M."/>
            <person name="Kronmiller B."/>
            <person name="Carlson J."/>
            <person name="Svirskas R."/>
            <person name="Patel S."/>
            <person name="Frise E."/>
            <person name="Wheeler D.A."/>
            <person name="Lewis S.E."/>
            <person name="Rubin G.M."/>
            <person name="Ashburner M."/>
            <person name="Celniker S.E."/>
        </authorList>
    </citation>
    <scope>NUCLEOTIDE SEQUENCE [LARGE SCALE GENOMIC DNA]</scope>
    <source>
        <strain evidence="22">Berkeley</strain>
    </source>
</reference>
<dbReference type="OrthoDB" id="62701at2759"/>
<evidence type="ECO:0000256" key="17">
    <source>
        <dbReference type="SAM" id="MobiDB-lite"/>
    </source>
</evidence>
<dbReference type="GO" id="GO:0051015">
    <property type="term" value="F:actin filament binding"/>
    <property type="evidence" value="ECO:0000318"/>
    <property type="project" value="GO_Central"/>
</dbReference>
<dbReference type="InterPro" id="IPR001478">
    <property type="entry name" value="PDZ"/>
</dbReference>
<feature type="compositionally biased region" description="Polar residues" evidence="17">
    <location>
        <begin position="656"/>
        <end position="676"/>
    </location>
</feature>
<dbReference type="PDBsum" id="4XHV"/>
<feature type="region of interest" description="Disordered" evidence="17">
    <location>
        <begin position="1016"/>
        <end position="1038"/>
    </location>
</feature>
<dbReference type="PANTHER" id="PTHR16154:SF6">
    <property type="entry name" value="SPINOPHILIN, ISOFORM J"/>
    <property type="match status" value="1"/>
</dbReference>
<reference evidence="20 22" key="2">
    <citation type="journal article" date="2002" name="Genome Biol.">
        <title>Finishing a whole-genome shotgun: release 3 of the Drosophila melanogaster euchromatic genome sequence.</title>
        <authorList>
            <person name="Celniker S.E."/>
            <person name="Wheeler D.A."/>
            <person name="Kronmiller B."/>
            <person name="Carlson J.W."/>
            <person name="Halpern A."/>
            <person name="Patel S."/>
            <person name="Adams M."/>
            <person name="Champe M."/>
            <person name="Dugan S.P."/>
            <person name="Frise E."/>
            <person name="Hodgson A."/>
            <person name="George R.A."/>
            <person name="Hoskins R.A."/>
            <person name="Laverty T."/>
            <person name="Muzny D.M."/>
            <person name="Nelson C.R."/>
            <person name="Pacleb J.M."/>
            <person name="Park S."/>
            <person name="Pfeiffer B.D."/>
            <person name="Richards S."/>
            <person name="Sodergren E.J."/>
            <person name="Svirskas R."/>
            <person name="Tabor P.E."/>
            <person name="Wan K."/>
            <person name="Stapleton M."/>
            <person name="Sutton G.G."/>
            <person name="Venter C."/>
            <person name="Weinstock G."/>
            <person name="Scherer S.E."/>
            <person name="Myers E.W."/>
            <person name="Gibbs R.A."/>
            <person name="Rubin G.M."/>
        </authorList>
    </citation>
    <scope>NUCLEOTIDE SEQUENCE [LARGE SCALE GENOMIC DNA]</scope>
    <source>
        <strain evidence="22">Berkeley</strain>
    </source>
</reference>
<feature type="domain" description="SAM" evidence="18">
    <location>
        <begin position="2056"/>
        <end position="2100"/>
    </location>
</feature>
<evidence type="ECO:0000256" key="3">
    <source>
        <dbReference type="ARBA" id="ARBA00022490"/>
    </source>
</evidence>
<dbReference type="FunFam" id="2.30.42.10:FF:000010">
    <property type="entry name" value="Neurabin-1 isoform 1"/>
    <property type="match status" value="1"/>
</dbReference>
<dbReference type="GO" id="GO:0015629">
    <property type="term" value="C:actin cytoskeleton"/>
    <property type="evidence" value="ECO:0000318"/>
    <property type="project" value="GO_Central"/>
</dbReference>
<dbReference type="Pfam" id="PF17817">
    <property type="entry name" value="PDZ_5"/>
    <property type="match status" value="1"/>
</dbReference>
<reference evidence="20 22" key="3">
    <citation type="journal article" date="2002" name="Genome Biol.">
        <title>Annotation of the Drosophila melanogaster euchromatic genome: a systematic review.</title>
        <authorList>
            <person name="Misra S."/>
            <person name="Crosby M.A."/>
            <person name="Mungall C.J."/>
            <person name="Matthews B.B."/>
            <person name="Campbell K.S."/>
            <person name="Hradecky P."/>
            <person name="Huang Y."/>
            <person name="Kaminker J.S."/>
            <person name="Millburn G.H."/>
            <person name="Prochnik S.E."/>
            <person name="Smith C.D."/>
            <person name="Tupy J.L."/>
            <person name="Whitfied E.J."/>
            <person name="Bayraktaroglu L."/>
            <person name="Berman B.P."/>
            <person name="Bettencourt B.R."/>
            <person name="Celniker S.E."/>
            <person name="de Grey A.D."/>
            <person name="Drysdale R.A."/>
            <person name="Harris N.L."/>
            <person name="Richter J."/>
            <person name="Russo S."/>
            <person name="Schroeder A.J."/>
            <person name="Shu S.Q."/>
            <person name="Stapleton M."/>
            <person name="Yamada C."/>
            <person name="Ashburner M."/>
            <person name="Gelbart W.M."/>
            <person name="Rubin G.M."/>
            <person name="Lewis S.E."/>
        </authorList>
    </citation>
    <scope>GENOME REANNOTATION</scope>
    <source>
        <strain evidence="22">Berkeley</strain>
    </source>
</reference>
<reference evidence="20 22" key="5">
    <citation type="journal article" date="2002" name="Genome Biol.">
        <title>Heterochromatic sequences in a Drosophila whole-genome shotgun assembly.</title>
        <authorList>
            <person name="Hoskins R.A."/>
            <person name="Smith C.D."/>
            <person name="Carlson J.W."/>
            <person name="Carvalho A.B."/>
            <person name="Halpern A."/>
            <person name="Kaminker J.S."/>
            <person name="Kennedy C."/>
            <person name="Mungall C.J."/>
            <person name="Sullivan B.A."/>
            <person name="Sutton G.G."/>
            <person name="Yasuhara J.C."/>
            <person name="Wakimoto B.T."/>
            <person name="Myers E.W."/>
            <person name="Celniker S.E."/>
            <person name="Rubin G.M."/>
            <person name="Karpen G.H."/>
        </authorList>
    </citation>
    <scope>NUCLEOTIDE SEQUENCE [LARGE SCALE GENOMIC DNA]</scope>
    <source>
        <strain evidence="22">Berkeley</strain>
    </source>
</reference>
<keyword evidence="23" id="KW-0002">3D-structure</keyword>
<dbReference type="RefSeq" id="NP_001246578.1">
    <property type="nucleotide sequence ID" value="NM_001259649.1"/>
</dbReference>
<dbReference type="InterPro" id="IPR040645">
    <property type="entry name" value="Neurabin-1/2_PDZ"/>
</dbReference>
<dbReference type="OMA" id="NAHETIS"/>
<evidence type="ECO:0000256" key="9">
    <source>
        <dbReference type="ARBA" id="ARBA00023203"/>
    </source>
</evidence>
<dbReference type="FunCoup" id="M9NFI9">
    <property type="interactions" value="155"/>
</dbReference>
<feature type="compositionally biased region" description="Basic and acidic residues" evidence="17">
    <location>
        <begin position="464"/>
        <end position="482"/>
    </location>
</feature>
<dbReference type="eggNOG" id="KOG1945">
    <property type="taxonomic scope" value="Eukaryota"/>
</dbReference>
<dbReference type="PhylomeDB" id="M9NFI9"/>
<dbReference type="InterPro" id="IPR036034">
    <property type="entry name" value="PDZ_sf"/>
</dbReference>
<feature type="compositionally biased region" description="Polar residues" evidence="17">
    <location>
        <begin position="360"/>
        <end position="374"/>
    </location>
</feature>
<dbReference type="SMART" id="SM00454">
    <property type="entry name" value="SAM"/>
    <property type="match status" value="1"/>
</dbReference>
<evidence type="ECO:0000256" key="8">
    <source>
        <dbReference type="ARBA" id="ARBA00023054"/>
    </source>
</evidence>
<dbReference type="IntAct" id="M9NFI9">
    <property type="interactions" value="783"/>
</dbReference>
<keyword evidence="5" id="KW-0221">Differentiation</keyword>
<evidence type="ECO:0000256" key="6">
    <source>
        <dbReference type="ARBA" id="ARBA00022902"/>
    </source>
</evidence>
<evidence type="ECO:0000256" key="7">
    <source>
        <dbReference type="ARBA" id="ARBA00023018"/>
    </source>
</evidence>
<evidence type="ECO:0000256" key="5">
    <source>
        <dbReference type="ARBA" id="ARBA00022782"/>
    </source>
</evidence>
<dbReference type="PROSITE" id="PS50106">
    <property type="entry name" value="PDZ"/>
    <property type="match status" value="1"/>
</dbReference>
<feature type="region of interest" description="Disordered" evidence="17">
    <location>
        <begin position="89"/>
        <end position="134"/>
    </location>
</feature>
<keyword evidence="4" id="KW-0597">Phosphoprotein</keyword>
<dbReference type="CDD" id="cd06790">
    <property type="entry name" value="PDZ_neurabin-like"/>
    <property type="match status" value="1"/>
</dbReference>
<evidence type="ECO:0000256" key="16">
    <source>
        <dbReference type="SAM" id="Coils"/>
    </source>
</evidence>
<keyword evidence="8 16" id="KW-0175">Coiled coil</keyword>
<feature type="compositionally biased region" description="Pro residues" evidence="17">
    <location>
        <begin position="309"/>
        <end position="318"/>
    </location>
</feature>
<dbReference type="Gene3D" id="2.30.42.10">
    <property type="match status" value="1"/>
</dbReference>
<feature type="compositionally biased region" description="Low complexity" evidence="17">
    <location>
        <begin position="445"/>
        <end position="463"/>
    </location>
</feature>
<evidence type="ECO:0007829" key="23">
    <source>
        <dbReference type="PDB" id="4XHV"/>
    </source>
</evidence>
<dbReference type="CTD" id="6693"/>
<evidence type="ECO:0007829" key="24">
    <source>
        <dbReference type="PeptideAtlas" id="M9NFI9"/>
    </source>
</evidence>
<dbReference type="Pfam" id="PF00536">
    <property type="entry name" value="SAM_1"/>
    <property type="match status" value="1"/>
</dbReference>
<keyword evidence="7" id="KW-0770">Synapse</keyword>
<evidence type="ECO:0000256" key="12">
    <source>
        <dbReference type="ARBA" id="ARBA00067399"/>
    </source>
</evidence>
<dbReference type="Proteomes" id="UP000000803">
    <property type="component" value="Chromosome 3L"/>
</dbReference>
<feature type="region of interest" description="Disordered" evidence="17">
    <location>
        <begin position="1662"/>
        <end position="1681"/>
    </location>
</feature>
<dbReference type="PaxDb" id="7227-FBpp0293163"/>
<dbReference type="GO" id="GO:0031175">
    <property type="term" value="P:neuron projection development"/>
    <property type="evidence" value="ECO:0000318"/>
    <property type="project" value="GO_Central"/>
</dbReference>
<evidence type="ECO:0000259" key="19">
    <source>
        <dbReference type="PROSITE" id="PS50106"/>
    </source>
</evidence>
<feature type="compositionally biased region" description="Low complexity" evidence="17">
    <location>
        <begin position="686"/>
        <end position="695"/>
    </location>
</feature>
<dbReference type="EvolutionaryTrace" id="M9NFI9"/>
<dbReference type="GO" id="GO:0005737">
    <property type="term" value="C:cytoplasm"/>
    <property type="evidence" value="ECO:0000318"/>
    <property type="project" value="GO_Central"/>
</dbReference>
<feature type="compositionally biased region" description="Low complexity" evidence="17">
    <location>
        <begin position="1809"/>
        <end position="1823"/>
    </location>
</feature>
<keyword evidence="3" id="KW-0963">Cytoplasm</keyword>
<dbReference type="Pfam" id="PF00595">
    <property type="entry name" value="PDZ"/>
    <property type="match status" value="1"/>
</dbReference>
<dbReference type="GO" id="GO:0019722">
    <property type="term" value="P:calcium-mediated signaling"/>
    <property type="evidence" value="ECO:0000318"/>
    <property type="project" value="GO_Central"/>
</dbReference>
<dbReference type="SMR" id="M9NFI9"/>
<dbReference type="InterPro" id="IPR043446">
    <property type="entry name" value="Neurabin-like"/>
</dbReference>
<dbReference type="GO" id="GO:0030425">
    <property type="term" value="C:dendrite"/>
    <property type="evidence" value="ECO:0000318"/>
    <property type="project" value="GO_Central"/>
</dbReference>
<feature type="region of interest" description="Disordered" evidence="17">
    <location>
        <begin position="656"/>
        <end position="722"/>
    </location>
</feature>
<dbReference type="Gene3D" id="1.10.150.50">
    <property type="entry name" value="Transcription Factor, Ets-1"/>
    <property type="match status" value="1"/>
</dbReference>
<feature type="compositionally biased region" description="Basic and acidic residues" evidence="17">
    <location>
        <begin position="211"/>
        <end position="220"/>
    </location>
</feature>
<feature type="coiled-coil region" evidence="16">
    <location>
        <begin position="1457"/>
        <end position="1519"/>
    </location>
</feature>
<evidence type="ECO:0000256" key="11">
    <source>
        <dbReference type="ARBA" id="ARBA00034103"/>
    </source>
</evidence>
<feature type="compositionally biased region" description="Low complexity" evidence="17">
    <location>
        <begin position="2010"/>
        <end position="2035"/>
    </location>
</feature>
<feature type="compositionally biased region" description="Low complexity" evidence="17">
    <location>
        <begin position="1988"/>
        <end position="1998"/>
    </location>
</feature>
<dbReference type="CDD" id="cd09512">
    <property type="entry name" value="SAM_Neurabin-like"/>
    <property type="match status" value="1"/>
</dbReference>
<comment type="subcellular location">
    <subcellularLocation>
        <location evidence="1">Cytoplasm</location>
        <location evidence="1">Cytoskeleton</location>
    </subcellularLocation>
    <subcellularLocation>
        <location evidence="11">Synapse</location>
    </subcellularLocation>
</comment>
<evidence type="ECO:0000256" key="13">
    <source>
        <dbReference type="ARBA" id="ARBA00076637"/>
    </source>
</evidence>
<feature type="compositionally biased region" description="Polar residues" evidence="17">
    <location>
        <begin position="1391"/>
        <end position="1402"/>
    </location>
</feature>
<dbReference type="EMBL" id="AE014296">
    <property type="protein sequence ID" value="AFH04249.1"/>
    <property type="molecule type" value="Genomic_DNA"/>
</dbReference>
<dbReference type="ExpressionAtlas" id="M9NFI9">
    <property type="expression patterns" value="baseline and differential"/>
</dbReference>
<keyword evidence="2" id="KW-0217">Developmental protein</keyword>
<dbReference type="GO" id="GO:0007015">
    <property type="term" value="P:actin filament organization"/>
    <property type="evidence" value="ECO:0000318"/>
    <property type="project" value="GO_Central"/>
</dbReference>
<evidence type="ECO:0000313" key="21">
    <source>
        <dbReference type="FlyBase" id="FBgn0010905"/>
    </source>
</evidence>
<feature type="compositionally biased region" description="Acidic residues" evidence="17">
    <location>
        <begin position="956"/>
        <end position="970"/>
    </location>
</feature>
<dbReference type="GO" id="GO:1905519">
    <property type="term" value="P:negative regulation of presynaptic active zone assembly"/>
    <property type="evidence" value="ECO:0000315"/>
    <property type="project" value="FlyBase"/>
</dbReference>
<dbReference type="AlphaFoldDB" id="M9NFI9"/>
<keyword evidence="22" id="KW-1185">Reference proteome</keyword>
<gene>
    <name evidence="20 21" type="primary">Spn</name>
    <name evidence="20" type="synonym">BcDNA:GM16129</name>
    <name evidence="20" type="synonym">c62E-5</name>
    <name evidence="20" type="synonym">Dmel\CG16757</name>
    <name evidence="20" type="synonym">E62</name>
    <name evidence="20" type="synonym">EL62</name>
    <name evidence="20" type="synonym">l(3)06911</name>
    <name evidence="20" type="synonym">spn</name>
    <name evidence="20 21" type="ORF">CG16757</name>
    <name evidence="20" type="ORF">Dmel_CG16757</name>
</gene>
<feature type="region of interest" description="Disordered" evidence="17">
    <location>
        <begin position="185"/>
        <end position="220"/>
    </location>
</feature>
<organism evidence="20 22">
    <name type="scientific">Drosophila melanogaster</name>
    <name type="common">Fruit fly</name>
    <dbReference type="NCBI Taxonomy" id="7227"/>
    <lineage>
        <taxon>Eukaryota</taxon>
        <taxon>Metazoa</taxon>
        <taxon>Ecdysozoa</taxon>
        <taxon>Arthropoda</taxon>
        <taxon>Hexapoda</taxon>
        <taxon>Insecta</taxon>
        <taxon>Pterygota</taxon>
        <taxon>Neoptera</taxon>
        <taxon>Endopterygota</taxon>
        <taxon>Diptera</taxon>
        <taxon>Brachycera</taxon>
        <taxon>Muscomorpha</taxon>
        <taxon>Ephydroidea</taxon>
        <taxon>Drosophilidae</taxon>
        <taxon>Drosophila</taxon>
        <taxon>Sophophora</taxon>
    </lineage>
</organism>
<reference evidence="20 22" key="7">
    <citation type="journal article" date="2007" name="Science">
        <title>The Release 5.1 annotation of Drosophila melanogaster heterochromatin.</title>
        <authorList>
            <person name="Smith C.D."/>
            <person name="Shu S."/>
            <person name="Mungall C.J."/>
            <person name="Karpen G.H."/>
        </authorList>
    </citation>
    <scope>NUCLEOTIDE SEQUENCE [LARGE SCALE GENOMIC DNA]</scope>
    <source>
        <strain evidence="22">Berkeley</strain>
    </source>
</reference>
<feature type="compositionally biased region" description="Low complexity" evidence="17">
    <location>
        <begin position="402"/>
        <end position="414"/>
    </location>
</feature>
<dbReference type="FunFam" id="1.10.150.50:FF:000008">
    <property type="entry name" value="Neurabin-1 isoform 1-like protein"/>
    <property type="match status" value="1"/>
</dbReference>
<reference evidence="20 22" key="8">
    <citation type="journal article" date="2007" name="Science">
        <title>Sequence finishing and mapping of Drosophila melanogaster heterochromatin.</title>
        <authorList>
            <person name="Hoskins R.A."/>
            <person name="Carlson J.W."/>
            <person name="Kennedy C."/>
            <person name="Acevedo D."/>
            <person name="Evans-Holm M."/>
            <person name="Frise E."/>
            <person name="Wan K.H."/>
            <person name="Park S."/>
            <person name="Mendez-Lago M."/>
            <person name="Rossi F."/>
            <person name="Villasante A."/>
            <person name="Dimitri P."/>
            <person name="Karpen G.H."/>
            <person name="Celniker S.E."/>
        </authorList>
    </citation>
    <scope>NUCLEOTIDE SEQUENCE [LARGE SCALE GENOMIC DNA]</scope>
    <source>
        <strain evidence="22">Berkeley</strain>
    </source>
</reference>
<feature type="region of interest" description="Disordered" evidence="17">
    <location>
        <begin position="956"/>
        <end position="990"/>
    </location>
</feature>
<dbReference type="PANTHER" id="PTHR16154">
    <property type="entry name" value="NEURABIN"/>
    <property type="match status" value="1"/>
</dbReference>
<dbReference type="PDB" id="4XHV">
    <property type="method" value="X-ray"/>
    <property type="resolution" value="1.23 A"/>
    <property type="chains" value="A=1258-1347"/>
</dbReference>
<feature type="compositionally biased region" description="Gly residues" evidence="17">
    <location>
        <begin position="425"/>
        <end position="439"/>
    </location>
</feature>
<reference evidence="20 22" key="10">
    <citation type="journal article" date="2015" name="G3 (Bethesda)">
        <title>Gene Model Annotations for Drosophila melanogaster: The Rule-Benders.</title>
        <authorList>
            <consortium name="FlyBase Consortium"/>
            <person name="Crosby M.A."/>
            <person name="Gramates L.S."/>
            <person name="Dos Santos G."/>
            <person name="Matthews B.B."/>
            <person name="St Pierre S.E."/>
            <person name="Zhou P."/>
            <person name="Schroeder A.J."/>
            <person name="Falls K."/>
            <person name="Emmert D.B."/>
            <person name="Russo S.M."/>
            <person name="Gelbart W.M."/>
            <person name="null"/>
        </authorList>
    </citation>
    <scope>NUCLEOTIDE SEQUENCE [LARGE SCALE GENOMIC DNA]</scope>
    <source>
        <strain evidence="22">Berkeley</strain>
    </source>
</reference>
<keyword evidence="10" id="KW-0206">Cytoskeleton</keyword>
<dbReference type="STRING" id="7227.FBpp0293163"/>
<feature type="compositionally biased region" description="Low complexity" evidence="17">
    <location>
        <begin position="1688"/>
        <end position="1700"/>
    </location>
</feature>
<feature type="region of interest" description="Disordered" evidence="17">
    <location>
        <begin position="270"/>
        <end position="592"/>
    </location>
</feature>
<dbReference type="InParanoid" id="M9NFI9"/>
<feature type="compositionally biased region" description="Basic and acidic residues" evidence="17">
    <location>
        <begin position="497"/>
        <end position="506"/>
    </location>
</feature>
<dbReference type="VEuPathDB" id="VectorBase:FBgn0010905"/>
<feature type="region of interest" description="Disordered" evidence="17">
    <location>
        <begin position="1768"/>
        <end position="1825"/>
    </location>
</feature>
<feature type="compositionally biased region" description="Basic and acidic residues" evidence="17">
    <location>
        <begin position="98"/>
        <end position="117"/>
    </location>
</feature>
<keyword evidence="6" id="KW-0524">Neurogenesis</keyword>
<protein>
    <recommendedName>
        <fullName evidence="12">Neurabin-1</fullName>
    </recommendedName>
    <alternativeName>
        <fullName evidence="14">Neurabin-I</fullName>
    </alternativeName>
    <alternativeName>
        <fullName evidence="13">Neural tissue-specific F-actin-binding protein I</fullName>
    </alternativeName>
    <alternativeName>
        <fullName evidence="15">Protein phosphatase 1 regulatory subunit 9A</fullName>
    </alternativeName>
</protein>
<feature type="compositionally biased region" description="Low complexity" evidence="17">
    <location>
        <begin position="1666"/>
        <end position="1681"/>
    </location>
</feature>
<reference evidence="20 22" key="1">
    <citation type="journal article" date="2000" name="Science">
        <title>The genome sequence of Drosophila melanogaster.</title>
        <authorList>
            <person name="Adams M.D."/>
            <person name="Celniker S.E."/>
            <person name="Holt R.A."/>
            <person name="Evans C.A."/>
            <person name="Gocayne J.D."/>
            <person name="Amanatides P.G."/>
            <person name="Scherer S.E."/>
            <person name="Li P.W."/>
            <person name="Hoskins R.A."/>
            <person name="Galle R.F."/>
            <person name="George R.A."/>
            <person name="Lewis S.E."/>
            <person name="Richards S."/>
            <person name="Ashburner M."/>
            <person name="Henderson S.N."/>
            <person name="Sutton G.G."/>
            <person name="Wortman J.R."/>
            <person name="Yandell M.D."/>
            <person name="Zhang Q."/>
            <person name="Chen L.X."/>
            <person name="Brandon R.C."/>
            <person name="Rogers Y.H."/>
            <person name="Blazej R.G."/>
            <person name="Champe M."/>
            <person name="Pfeiffer B.D."/>
            <person name="Wan K.H."/>
            <person name="Doyle C."/>
            <person name="Baxter E.G."/>
            <person name="Helt G."/>
            <person name="Nelson C.R."/>
            <person name="Gabor G.L."/>
            <person name="Abril J.F."/>
            <person name="Agbayani A."/>
            <person name="An H.J."/>
            <person name="Andrews-Pfannkoch C."/>
            <person name="Baldwin D."/>
            <person name="Ballew R.M."/>
            <person name="Basu A."/>
            <person name="Baxendale J."/>
            <person name="Bayraktaroglu L."/>
            <person name="Beasley E.M."/>
            <person name="Beeson K.Y."/>
            <person name="Benos P.V."/>
            <person name="Berman B.P."/>
            <person name="Bhandari D."/>
            <person name="Bolshakov S."/>
            <person name="Borkova D."/>
            <person name="Botchan M.R."/>
            <person name="Bouck J."/>
            <person name="Brokstein P."/>
            <person name="Brottier P."/>
            <person name="Burtis K.C."/>
            <person name="Busam D.A."/>
            <person name="Butler H."/>
            <person name="Cadieu E."/>
            <person name="Center A."/>
            <person name="Chandra I."/>
            <person name="Cherry J.M."/>
            <person name="Cawley S."/>
            <person name="Dahlke C."/>
            <person name="Davenport L.B."/>
            <person name="Davies P."/>
            <person name="de Pablos B."/>
            <person name="Delcher A."/>
            <person name="Deng Z."/>
            <person name="Mays A.D."/>
            <person name="Dew I."/>
            <person name="Dietz S.M."/>
            <person name="Dodson K."/>
            <person name="Doup L.E."/>
            <person name="Downes M."/>
            <person name="Dugan-Rocha S."/>
            <person name="Dunkov B.C."/>
            <person name="Dunn P."/>
            <person name="Durbin K.J."/>
            <person name="Evangelista C.C."/>
            <person name="Ferraz C."/>
            <person name="Ferriera S."/>
            <person name="Fleischmann W."/>
            <person name="Fosler C."/>
            <person name="Gabrielian A.E."/>
            <person name="Garg N.S."/>
            <person name="Gelbart W.M."/>
            <person name="Glasser K."/>
            <person name="Glodek A."/>
            <person name="Gong F."/>
            <person name="Gorrell J.H."/>
            <person name="Gu Z."/>
            <person name="Guan P."/>
            <person name="Harris M."/>
            <person name="Harris N.L."/>
            <person name="Harvey D."/>
            <person name="Heiman T.J."/>
            <person name="Hernandez J.R."/>
            <person name="Houck J."/>
            <person name="Hostin D."/>
            <person name="Houston K.A."/>
            <person name="Howland T.J."/>
            <person name="Wei M.H."/>
            <person name="Ibegwam C."/>
            <person name="Jalali M."/>
            <person name="Kalush F."/>
            <person name="Karpen G.H."/>
            <person name="Ke Z."/>
            <person name="Kennison J.A."/>
            <person name="Ketchum K.A."/>
            <person name="Kimmel B.E."/>
            <person name="Kodira C.D."/>
            <person name="Kraft C."/>
            <person name="Kravitz S."/>
            <person name="Kulp D."/>
            <person name="Lai Z."/>
            <person name="Lasko P."/>
            <person name="Lei Y."/>
            <person name="Levitsky A.A."/>
            <person name="Li J."/>
            <person name="Li Z."/>
            <person name="Liang Y."/>
            <person name="Lin X."/>
            <person name="Liu X."/>
            <person name="Mattei B."/>
            <person name="McIntosh T.C."/>
            <person name="McLeod M.P."/>
            <person name="McPherson D."/>
            <person name="Merkulov G."/>
            <person name="Milshina N.V."/>
            <person name="Mobarry C."/>
            <person name="Morris J."/>
            <person name="Moshrefi A."/>
            <person name="Mount S.M."/>
            <person name="Moy M."/>
            <person name="Murphy B."/>
            <person name="Murphy L."/>
            <person name="Muzny D.M."/>
            <person name="Nelson D.L."/>
            <person name="Nelson D.R."/>
            <person name="Nelson K.A."/>
            <person name="Nixon K."/>
            <person name="Nusskern D.R."/>
            <person name="Pacleb J.M."/>
            <person name="Palazzolo M."/>
            <person name="Pittman G.S."/>
            <person name="Pan S."/>
            <person name="Pollard J."/>
            <person name="Puri V."/>
            <person name="Reese M.G."/>
            <person name="Reinert K."/>
            <person name="Remington K."/>
            <person name="Saunders R.D."/>
            <person name="Scheeler F."/>
            <person name="Shen H."/>
            <person name="Shue B.C."/>
            <person name="Siden-Kiamos I."/>
            <person name="Simpson M."/>
            <person name="Skupski M.P."/>
            <person name="Smith T."/>
            <person name="Spier E."/>
            <person name="Spradling A.C."/>
            <person name="Stapleton M."/>
            <person name="Strong R."/>
            <person name="Sun E."/>
            <person name="Svirskas R."/>
            <person name="Tector C."/>
            <person name="Turner R."/>
            <person name="Venter E."/>
            <person name="Wang A.H."/>
            <person name="Wang X."/>
            <person name="Wang Z.Y."/>
            <person name="Wassarman D.A."/>
            <person name="Weinstock G.M."/>
            <person name="Weissenbach J."/>
            <person name="Williams S.M."/>
            <person name="WoodageT"/>
            <person name="Worley K.C."/>
            <person name="Wu D."/>
            <person name="Yang S."/>
            <person name="Yao Q.A."/>
            <person name="Ye J."/>
            <person name="Yeh R.F."/>
            <person name="Zaveri J.S."/>
            <person name="Zhan M."/>
            <person name="Zhang G."/>
            <person name="Zhao Q."/>
            <person name="Zheng L."/>
            <person name="Zheng X.H."/>
            <person name="Zhong F.N."/>
            <person name="Zhong W."/>
            <person name="Zhou X."/>
            <person name="Zhu S."/>
            <person name="Zhu X."/>
            <person name="Smith H.O."/>
            <person name="Gibbs R.A."/>
            <person name="Myers E.W."/>
            <person name="Rubin G.M."/>
            <person name="Venter J.C."/>
        </authorList>
    </citation>
    <scope>NUCLEOTIDE SEQUENCE [LARGE SCALE GENOMIC DNA]</scope>
    <source>
        <strain evidence="22">Berkeley</strain>
    </source>
</reference>
<evidence type="ECO:0000256" key="2">
    <source>
        <dbReference type="ARBA" id="ARBA00022473"/>
    </source>
</evidence>
<feature type="region of interest" description="Disordered" evidence="17">
    <location>
        <begin position="1973"/>
        <end position="2035"/>
    </location>
</feature>
<dbReference type="GO" id="GO:0045179">
    <property type="term" value="C:apical cortex"/>
    <property type="evidence" value="ECO:0007005"/>
    <property type="project" value="FlyBase"/>
</dbReference>
<evidence type="ECO:0000256" key="4">
    <source>
        <dbReference type="ARBA" id="ARBA00022553"/>
    </source>
</evidence>
<evidence type="ECO:0000259" key="18">
    <source>
        <dbReference type="PROSITE" id="PS50105"/>
    </source>
</evidence>
<evidence type="ECO:0000256" key="15">
    <source>
        <dbReference type="ARBA" id="ARBA00082439"/>
    </source>
</evidence>
<dbReference type="SMART" id="SM00228">
    <property type="entry name" value="PDZ"/>
    <property type="match status" value="1"/>
</dbReference>
<reference evidence="20 22" key="11">
    <citation type="journal article" date="2015" name="Genome Res.">
        <title>The Release 6 reference sequence of the Drosophila melanogaster genome.</title>
        <authorList>
            <person name="Hoskins R.A."/>
            <person name="Carlson J.W."/>
            <person name="Wan K.H."/>
            <person name="Park S."/>
            <person name="Mendez I."/>
            <person name="Galle S.E."/>
            <person name="Booth B.W."/>
            <person name="Pfeiffer B.D."/>
            <person name="George R.A."/>
            <person name="Svirskas R."/>
            <person name="Krzywinski M."/>
            <person name="Schein J."/>
            <person name="Accardo M.C."/>
            <person name="Damia E."/>
            <person name="Messina G."/>
            <person name="Mendez-Lago M."/>
            <person name="de Pablos B."/>
            <person name="Demakova O.V."/>
            <person name="Andreyeva E.N."/>
            <person name="Boldyreva L.V."/>
            <person name="Marra M."/>
            <person name="Carvalho A.B."/>
            <person name="Dimitri P."/>
            <person name="Villasante A."/>
            <person name="Zhimulev I.F."/>
            <person name="Rubin G.M."/>
            <person name="Karpen G.H."/>
            <person name="Celniker S.E."/>
        </authorList>
    </citation>
    <scope>NUCLEOTIDE SEQUENCE [LARGE SCALE GENOMIC DNA]</scope>
    <source>
        <strain evidence="22">Berkeley</strain>
    </source>
</reference>
<feature type="region of interest" description="Disordered" evidence="17">
    <location>
        <begin position="1385"/>
        <end position="1410"/>
    </location>
</feature>
<evidence type="ECO:0000313" key="22">
    <source>
        <dbReference type="Proteomes" id="UP000000803"/>
    </source>
</evidence>
<name>M9NFI9_DROME</name>
<dbReference type="AGR" id="FB:FBgn0010905"/>
<dbReference type="GlyGen" id="M9NFI9">
    <property type="glycosylation" value="1 site"/>
</dbReference>
<feature type="compositionally biased region" description="Low complexity" evidence="17">
    <location>
        <begin position="1018"/>
        <end position="1032"/>
    </location>
</feature>
<dbReference type="GO" id="GO:0014069">
    <property type="term" value="C:postsynaptic density"/>
    <property type="evidence" value="ECO:0000318"/>
    <property type="project" value="GO_Central"/>
</dbReference>
<reference evidence="20 22" key="6">
    <citation type="journal article" date="2005" name="PLoS Comput. Biol.">
        <title>Combined evidence annotation of transposable elements in genome sequences.</title>
        <authorList>
            <person name="Quesneville H."/>
            <person name="Bergman C.M."/>
            <person name="Andrieu O."/>
            <person name="Autard D."/>
            <person name="Nouaud D."/>
            <person name="Ashburner M."/>
            <person name="Anxolabehere D."/>
        </authorList>
    </citation>
    <scope>NUCLEOTIDE SEQUENCE [LARGE SCALE GENOMIC DNA]</scope>
    <source>
        <strain evidence="22">Berkeley</strain>
    </source>
</reference>
<evidence type="ECO:0000256" key="10">
    <source>
        <dbReference type="ARBA" id="ARBA00023212"/>
    </source>
</evidence>
<dbReference type="GeneID" id="46194"/>
<proteinExistence type="evidence at protein level"/>
<dbReference type="InterPro" id="IPR013761">
    <property type="entry name" value="SAM/pointed_sf"/>
</dbReference>
<feature type="compositionally biased region" description="Low complexity" evidence="17">
    <location>
        <begin position="508"/>
        <end position="522"/>
    </location>
</feature>
<keyword evidence="9" id="KW-0009">Actin-binding</keyword>
<dbReference type="SUPFAM" id="SSF50156">
    <property type="entry name" value="PDZ domain-like"/>
    <property type="match status" value="1"/>
</dbReference>
<dbReference type="BioGRID-ORCS" id="46194">
    <property type="hits" value="0 hits in 3 CRISPR screens"/>
</dbReference>
<feature type="domain" description="PDZ" evidence="19">
    <location>
        <begin position="1261"/>
        <end position="1349"/>
    </location>
</feature>
<dbReference type="GO" id="GO:0042043">
    <property type="term" value="F:neurexin family protein binding"/>
    <property type="evidence" value="ECO:0000353"/>
    <property type="project" value="FlyBase"/>
</dbReference>
<feature type="compositionally biased region" description="Low complexity" evidence="17">
    <location>
        <begin position="1775"/>
        <end position="1790"/>
    </location>
</feature>
<feature type="region of interest" description="Disordered" evidence="17">
    <location>
        <begin position="2118"/>
        <end position="2148"/>
    </location>
</feature>
<feature type="compositionally biased region" description="Pro residues" evidence="17">
    <location>
        <begin position="274"/>
        <end position="288"/>
    </location>
</feature>
<evidence type="ECO:0000256" key="1">
    <source>
        <dbReference type="ARBA" id="ARBA00004245"/>
    </source>
</evidence>
<feature type="compositionally biased region" description="Acidic residues" evidence="17">
    <location>
        <begin position="1703"/>
        <end position="1713"/>
    </location>
</feature>
<reference evidence="20 22" key="9">
    <citation type="journal article" date="2015" name="G3 (Bethesda)">
        <title>Gene Model Annotations for Drosophila melanogaster: Impact of High-Throughput Data.</title>
        <authorList>
            <consortium name="FlyBase Consortium"/>
            <person name="Matthews B.B."/>
            <person name="Dos Santos G."/>
            <person name="Crosby M.A."/>
            <person name="Emmert D.B."/>
            <person name="St Pierre S.E."/>
            <person name="Gramates L.S."/>
            <person name="Zhou P."/>
            <person name="Schroeder A.J."/>
            <person name="Falls K."/>
            <person name="Strelets V."/>
            <person name="Russo S.M."/>
            <person name="Gelbart W.M."/>
            <person name="null"/>
        </authorList>
    </citation>
    <scope>NUCLEOTIDE SEQUENCE [LARGE SCALE GENOMIC DNA]</scope>
    <source>
        <strain evidence="22">Berkeley</strain>
    </source>
</reference>
<sequence length="2148" mass="233441">MEKPMHHAPAPVGKVSQIANIFQRKPIEIQPVEQLSAVAAAHAAAAAAAAAAHHAHVQGAPAVRTESHSARFNNARALFEKLGVESNSNVSSRLLRSGSREDNLCDGSDRSSSRSSDRSQSPPKRRTPFPSGVSLVHNNNNAAIVAQNGVPPEQRLSNSKFIVEPAAQVVPTSVVKYPQHNISRLKSEEPSPVPPPASGSVSALFASSGGDKPEKPERKFNSRELIEKQKKWTSHFTKTKTTRTHSDLNRCDIIRTVPGTGLIMDSEKVAKPAMEPPQPPPNASPNPPMRAQAPPEIKPRSGKIGSPVKSPPLPPIPAVKPKNVSPVKFNPDRLRQSPTKTADNSPPPPPAKSAAVLQRSLMQEQQELLRNSCDQGVAPIPPEKPRKKSVDLIEDTLPLTNCSTPSSCASPTSSYLMQPAKRGSLDGGSGNGQYPGNGLSGSTNSATSGSPVASASSGPSSPVHTEDEKQENESTEKSEMEYYHGGNYNSVPRRRRSENEGRKSVDESSPSANNSQQQQQHSIPGSAAGSPQRVANKRSSITVNMPAAGLGQRPPSIISTTSQDEGGFNESAPELKAKLQPAYDQTEEQPHSLNYVDVGYRLNPDGSESREVYGSEAELYDTAKVTDMQRKFHGANGFGQESSTVYAIIKPDVQESQPVAPSRSVLIQSPNSSSVEGSPLHRGSYSSPPVGVVSPIRRRNSSNQDQSVGGGGSAKTTPQCSPARSALVKGIAPIASIDAHEEEELDLVEEDEHLAVEYVEVLELQQDEEEEEAPVLPERRAPAQGSLELQDLEYADTSAGEDEEDIINHLKDGDVLDVELIDDVVDEVIKVHVNHSVATAPSIQAATPAAAIPREDSLPDDMTAAEAERLLSSSILENKIRQQSLLSDEQAKEVEQILNAAPSVGVAVATVVATATSPTSIKNLIEDLPGQSAVAASAANGEQDIQIAAVPAIVEEDEDEEEDFPEDDEEDHARADFDANGGDADGDSDDVEAVDIVGYGHASTALNATFVKADSTETETTTTTPSTATTATTRHDDDEPEWLRDVLEAPKRSLENLLITSATSSRAPGQREELENGYDLHEKHSDLNQTYITGGESLHESIVSVESTQSDATLNQTTTIDDSIISSKHNSTYSLADAEQATSSTVLSTGVTELDDSQYYIPEYPPVRSKEVLVEAGVHYFEDGNFWMEVPGLLDFDDDDCSYPPITVRKNPKVRFSSGPIHVYSTFSVNDYDRRNEDVDPVAASAEYELEKRVEKMHVFPVELMKGPEGLGLSIIGMGVGADAGLEKLGIFVKTITDNGAAARDGRIQVNDQIIEVDGKSLVGVTQAYAASVLRNTSGLVKFQIGRERDPENSEVAQLIRLSLQADREKEERLKRQQEEYLRRTLDYSEDSTQPVSANSSVCEGPSSPVQVEHPMEVEATHSQEVESLKRLLQESEMGCLVKEEIIQNLKRKLVKLETTGNENELLSERLRQSERELGNIRKEAANLQNMLQQSQGQYMALDKKYNKAKRLVREYQQRELDMCHREEFYQQLLQEKDTEYNALVKKLKDRVINLEHELQETQRKAGFPVGLPYDSATLKLTPQMMRKTPPKPLFHKLETELSDTEISDLSPDGDGVKTATVERKVPVKDELDAAVPQHELLDNSINKTKIDLASRGGLANRQLPSANGNSSTSNGAAVDLGQLSNGNLLKRSRSNSRSSDCTLDDTDEEEEREGSALNLAGAPVAHETISLSNGNSHLLANVNNLLQHHPPAMATVIATPSNGHLGTTTPILLNSTSSASSSSSNQSTAREAQINQLYAQVHKDPSKQQHQQQQQQQQQAQAVTTSIPSIFKNALGSPADNGLNDFHRGSMTTFGTGPATSSNRDLNSSYDSILGSNDKLAENDPAESWMYPSRRRVAPNGSKVPLPGSSFTDQLNQALSDRERRLGDGSSRHSSDDYTEINKSQSAAAINCKTLINEIRQAVNEAQPKVKQVVPQSLSPPGTVPWQQQHHQQIQQQPSAHTTGPPSPTSMSSGCSSPGYSPSRTLDLSGSSSSFSDRKAMAAGYTYKGGPVHEWTKDQVGHWLMGIELERYIPVFKENNVEGGALLTLDSKDFKTLGICGDDKHRLKKRLKDLKANIEKERKDMERERREREKAIRKAEKKAAKKK</sequence>
<reference evidence="23" key="12">
    <citation type="journal article" date="2015" name="Nat. Commun.">
        <title>Presynaptic spinophilin tunes neurexin signalling to control active zone architecture and function.</title>
        <authorList>
            <person name="Muhammad K."/>
            <person name="Reddy-Alla S."/>
            <person name="Driller J.H."/>
            <person name="Schreiner D."/>
            <person name="Rey U."/>
            <person name="Bohme M.A."/>
            <person name="Hollmann C."/>
            <person name="Ramesh N."/>
            <person name="Depner H."/>
            <person name="Lutzkendorf J."/>
            <person name="Matkovic T."/>
            <person name="Gotz T."/>
            <person name="Bergeron D.D."/>
            <person name="Schmoranzer J."/>
            <person name="Goettfert F."/>
            <person name="Holt M."/>
            <person name="Wahl M.C."/>
            <person name="Hell S.W."/>
            <person name="Scheiffele P."/>
            <person name="Walter A.M."/>
            <person name="Loll B."/>
            <person name="Sigrist S.J."/>
        </authorList>
    </citation>
    <scope>X-RAY CRYSTALLOGRAPHY (1.23 ANGSTROMS) OF 1258-1347</scope>
</reference>